<sequence>MDNEPRHYGADQGEPAYGIRTTGADGPSVPVSREVVVADSGTPVGASILTRVLGYLVALLLGALFGVLGTIVHQISFSVFGLFDVPIGLIIALPAETLLLVGLRMSFASRLASILAGVGLVGMVALLALPSPGGSILIPGSVAGAENVLGTVWLIGSTLVAVVVLAWPRLGGARPATK</sequence>
<evidence type="ECO:0000313" key="4">
    <source>
        <dbReference type="Proteomes" id="UP000198891"/>
    </source>
</evidence>
<keyword evidence="4" id="KW-1185">Reference proteome</keyword>
<gene>
    <name evidence="3" type="ORF">SAMN05216554_4447</name>
</gene>
<reference evidence="3 4" key="1">
    <citation type="submission" date="2016-10" db="EMBL/GenBank/DDBJ databases">
        <authorList>
            <person name="de Groot N.N."/>
        </authorList>
    </citation>
    <scope>NUCLEOTIDE SEQUENCE [LARGE SCALE GENOMIC DNA]</scope>
    <source>
        <strain evidence="3 4">CGMCC 4.3491</strain>
    </source>
</reference>
<accession>A0A1H3TT11</accession>
<feature type="region of interest" description="Disordered" evidence="1">
    <location>
        <begin position="1"/>
        <end position="26"/>
    </location>
</feature>
<keyword evidence="2" id="KW-0472">Membrane</keyword>
<organism evidence="3 4">
    <name type="scientific">Herbiconiux ginsengi</name>
    <dbReference type="NCBI Taxonomy" id="381665"/>
    <lineage>
        <taxon>Bacteria</taxon>
        <taxon>Bacillati</taxon>
        <taxon>Actinomycetota</taxon>
        <taxon>Actinomycetes</taxon>
        <taxon>Micrococcales</taxon>
        <taxon>Microbacteriaceae</taxon>
        <taxon>Herbiconiux</taxon>
    </lineage>
</organism>
<feature type="transmembrane region" description="Helical" evidence="2">
    <location>
        <begin position="148"/>
        <end position="168"/>
    </location>
</feature>
<dbReference type="OrthoDB" id="5123489at2"/>
<dbReference type="Proteomes" id="UP000198891">
    <property type="component" value="Unassembled WGS sequence"/>
</dbReference>
<protein>
    <submittedName>
        <fullName evidence="3">Uncharacterized protein</fullName>
    </submittedName>
</protein>
<keyword evidence="2" id="KW-1133">Transmembrane helix</keyword>
<feature type="transmembrane region" description="Helical" evidence="2">
    <location>
        <begin position="52"/>
        <end position="71"/>
    </location>
</feature>
<feature type="transmembrane region" description="Helical" evidence="2">
    <location>
        <begin position="107"/>
        <end position="128"/>
    </location>
</feature>
<name>A0A1H3TT11_9MICO</name>
<feature type="transmembrane region" description="Helical" evidence="2">
    <location>
        <begin position="77"/>
        <end position="95"/>
    </location>
</feature>
<dbReference type="STRING" id="381665.SAMN05216554_4447"/>
<keyword evidence="2" id="KW-0812">Transmembrane</keyword>
<evidence type="ECO:0000313" key="3">
    <source>
        <dbReference type="EMBL" id="SDZ52951.1"/>
    </source>
</evidence>
<evidence type="ECO:0000256" key="1">
    <source>
        <dbReference type="SAM" id="MobiDB-lite"/>
    </source>
</evidence>
<dbReference type="EMBL" id="FNPZ01000007">
    <property type="protein sequence ID" value="SDZ52951.1"/>
    <property type="molecule type" value="Genomic_DNA"/>
</dbReference>
<evidence type="ECO:0000256" key="2">
    <source>
        <dbReference type="SAM" id="Phobius"/>
    </source>
</evidence>
<dbReference type="AlphaFoldDB" id="A0A1H3TT11"/>
<dbReference type="RefSeq" id="WP_092557940.1">
    <property type="nucleotide sequence ID" value="NZ_FNPZ01000007.1"/>
</dbReference>
<proteinExistence type="predicted"/>